<dbReference type="Pfam" id="PF14153">
    <property type="entry name" value="Spore_coat_CotO"/>
    <property type="match status" value="1"/>
</dbReference>
<dbReference type="Proteomes" id="UP001601059">
    <property type="component" value="Unassembled WGS sequence"/>
</dbReference>
<evidence type="ECO:0000313" key="3">
    <source>
        <dbReference type="Proteomes" id="UP001601059"/>
    </source>
</evidence>
<dbReference type="InterPro" id="IPR025439">
    <property type="entry name" value="Spore_coat_CotO"/>
</dbReference>
<evidence type="ECO:0000256" key="1">
    <source>
        <dbReference type="SAM" id="MobiDB-lite"/>
    </source>
</evidence>
<dbReference type="EMBL" id="JBIACK010000002">
    <property type="protein sequence ID" value="MFE8700412.1"/>
    <property type="molecule type" value="Genomic_DNA"/>
</dbReference>
<evidence type="ECO:0000313" key="2">
    <source>
        <dbReference type="EMBL" id="MFE8700412.1"/>
    </source>
</evidence>
<reference evidence="2 3" key="1">
    <citation type="submission" date="2024-08" db="EMBL/GenBank/DDBJ databases">
        <title>Two novel Cytobacillus novel species.</title>
        <authorList>
            <person name="Liu G."/>
        </authorList>
    </citation>
    <scope>NUCLEOTIDE SEQUENCE [LARGE SCALE GENOMIC DNA]</scope>
    <source>
        <strain evidence="2 3">FJAT-54145</strain>
    </source>
</reference>
<protein>
    <submittedName>
        <fullName evidence="2">CotO family spore coat protein</fullName>
    </submittedName>
</protein>
<organism evidence="2 3">
    <name type="scientific">Cytobacillus spartinae</name>
    <dbReference type="NCBI Taxonomy" id="3299023"/>
    <lineage>
        <taxon>Bacteria</taxon>
        <taxon>Bacillati</taxon>
        <taxon>Bacillota</taxon>
        <taxon>Bacilli</taxon>
        <taxon>Bacillales</taxon>
        <taxon>Bacillaceae</taxon>
        <taxon>Cytobacillus</taxon>
    </lineage>
</organism>
<keyword evidence="2" id="KW-0946">Virion</keyword>
<sequence>MSNQKKSREPLLFIQQPKMKPGKYNMQETYSSKRAEAKKQEAIQRRLIEAKAKEENEIKKEVKKKKIQVEGLGLDQEYSIFGSNKELSEKTQENLQKVEKTPEDIQNTINDYEEQVRSGVEKEEYESESFTKGLRKVKSFREMNTEERIQYLVNFPKQLPPVPCMVYTLSETYRGFITGRTEGEINLKLMDQKKKSILIKEIKEIKMAGF</sequence>
<comment type="caution">
    <text evidence="2">The sequence shown here is derived from an EMBL/GenBank/DDBJ whole genome shotgun (WGS) entry which is preliminary data.</text>
</comment>
<accession>A0ABW6KCH7</accession>
<keyword evidence="2" id="KW-0167">Capsid protein</keyword>
<dbReference type="RefSeq" id="WP_389359552.1">
    <property type="nucleotide sequence ID" value="NZ_JBIACK010000002.1"/>
</dbReference>
<keyword evidence="3" id="KW-1185">Reference proteome</keyword>
<proteinExistence type="predicted"/>
<feature type="region of interest" description="Disordered" evidence="1">
    <location>
        <begin position="1"/>
        <end position="24"/>
    </location>
</feature>
<name>A0ABW6KCH7_9BACI</name>
<gene>
    <name evidence="2" type="ORF">ACFYKX_07295</name>
</gene>